<dbReference type="InterPro" id="IPR003593">
    <property type="entry name" value="AAA+_ATPase"/>
</dbReference>
<feature type="domain" description="Response regulatory" evidence="13">
    <location>
        <begin position="3"/>
        <end position="122"/>
    </location>
</feature>
<dbReference type="InterPro" id="IPR004358">
    <property type="entry name" value="Sig_transdc_His_kin-like_C"/>
</dbReference>
<evidence type="ECO:0000259" key="12">
    <source>
        <dbReference type="PROSITE" id="PS50109"/>
    </source>
</evidence>
<evidence type="ECO:0000256" key="6">
    <source>
        <dbReference type="ARBA" id="ARBA00023125"/>
    </source>
</evidence>
<dbReference type="GO" id="GO:0003677">
    <property type="term" value="F:DNA binding"/>
    <property type="evidence" value="ECO:0007669"/>
    <property type="project" value="UniProtKB-KW"/>
</dbReference>
<keyword evidence="10" id="KW-0472">Membrane</keyword>
<dbReference type="Pfam" id="PF00072">
    <property type="entry name" value="Response_reg"/>
    <property type="match status" value="1"/>
</dbReference>
<dbReference type="FunFam" id="3.40.50.300:FF:000006">
    <property type="entry name" value="DNA-binding transcriptional regulator NtrC"/>
    <property type="match status" value="1"/>
</dbReference>
<dbReference type="InterPro" id="IPR002078">
    <property type="entry name" value="Sigma_54_int"/>
</dbReference>
<dbReference type="InterPro" id="IPR058031">
    <property type="entry name" value="AAA_lid_NorR"/>
</dbReference>
<dbReference type="PROSITE" id="PS00688">
    <property type="entry name" value="SIGMA54_INTERACT_3"/>
    <property type="match status" value="1"/>
</dbReference>
<dbReference type="PROSITE" id="PS50110">
    <property type="entry name" value="RESPONSE_REGULATORY"/>
    <property type="match status" value="1"/>
</dbReference>
<dbReference type="GO" id="GO:0005524">
    <property type="term" value="F:ATP binding"/>
    <property type="evidence" value="ECO:0007669"/>
    <property type="project" value="UniProtKB-KW"/>
</dbReference>
<comment type="caution">
    <text evidence="14">The sequence shown here is derived from an EMBL/GenBank/DDBJ whole genome shotgun (WGS) entry which is preliminary data.</text>
</comment>
<dbReference type="Gene3D" id="3.40.50.300">
    <property type="entry name" value="P-loop containing nucleotide triphosphate hydrolases"/>
    <property type="match status" value="1"/>
</dbReference>
<comment type="catalytic activity">
    <reaction evidence="1">
        <text>ATP + protein L-histidine = ADP + protein N-phospho-L-histidine.</text>
        <dbReference type="EC" id="2.7.13.3"/>
    </reaction>
</comment>
<feature type="compositionally biased region" description="Low complexity" evidence="9">
    <location>
        <begin position="389"/>
        <end position="399"/>
    </location>
</feature>
<dbReference type="CDD" id="cd00009">
    <property type="entry name" value="AAA"/>
    <property type="match status" value="1"/>
</dbReference>
<feature type="modified residue" description="4-aspartylphosphate" evidence="8">
    <location>
        <position position="52"/>
    </location>
</feature>
<dbReference type="Pfam" id="PF13188">
    <property type="entry name" value="PAS_8"/>
    <property type="match status" value="1"/>
</dbReference>
<dbReference type="InterPro" id="IPR036097">
    <property type="entry name" value="HisK_dim/P_sf"/>
</dbReference>
<dbReference type="InterPro" id="IPR000014">
    <property type="entry name" value="PAS"/>
</dbReference>
<evidence type="ECO:0000256" key="8">
    <source>
        <dbReference type="PROSITE-ProRule" id="PRU00169"/>
    </source>
</evidence>
<dbReference type="PRINTS" id="PR00344">
    <property type="entry name" value="BCTRLSENSOR"/>
</dbReference>
<dbReference type="SUPFAM" id="SSF47384">
    <property type="entry name" value="Homodimeric domain of signal transducing histidine kinase"/>
    <property type="match status" value="1"/>
</dbReference>
<dbReference type="Gene3D" id="3.30.565.10">
    <property type="entry name" value="Histidine kinase-like ATPase, C-terminal domain"/>
    <property type="match status" value="1"/>
</dbReference>
<dbReference type="AlphaFoldDB" id="A0A562DKG2"/>
<dbReference type="SMART" id="SM00382">
    <property type="entry name" value="AAA"/>
    <property type="match status" value="1"/>
</dbReference>
<evidence type="ECO:0000313" key="14">
    <source>
        <dbReference type="EMBL" id="TWH10179.1"/>
    </source>
</evidence>
<feature type="region of interest" description="Disordered" evidence="9">
    <location>
        <begin position="377"/>
        <end position="439"/>
    </location>
</feature>
<evidence type="ECO:0000256" key="9">
    <source>
        <dbReference type="SAM" id="MobiDB-lite"/>
    </source>
</evidence>
<dbReference type="InterPro" id="IPR001789">
    <property type="entry name" value="Sig_transdc_resp-reg_receiver"/>
</dbReference>
<keyword evidence="5" id="KW-0805">Transcription regulation</keyword>
<dbReference type="Gene3D" id="1.10.8.60">
    <property type="match status" value="1"/>
</dbReference>
<keyword evidence="10" id="KW-1133">Transmembrane helix</keyword>
<feature type="transmembrane region" description="Helical" evidence="10">
    <location>
        <begin position="489"/>
        <end position="509"/>
    </location>
</feature>
<dbReference type="InterPro" id="IPR005467">
    <property type="entry name" value="His_kinase_dom"/>
</dbReference>
<accession>A0A562DKG2</accession>
<keyword evidence="3" id="KW-0547">Nucleotide-binding</keyword>
<keyword evidence="8" id="KW-0597">Phosphoprotein</keyword>
<feature type="transmembrane region" description="Helical" evidence="10">
    <location>
        <begin position="461"/>
        <end position="483"/>
    </location>
</feature>
<dbReference type="SMART" id="SM00387">
    <property type="entry name" value="HATPase_c"/>
    <property type="match status" value="1"/>
</dbReference>
<dbReference type="SMART" id="SM00448">
    <property type="entry name" value="REC"/>
    <property type="match status" value="1"/>
</dbReference>
<evidence type="ECO:0000256" key="2">
    <source>
        <dbReference type="ARBA" id="ARBA00012438"/>
    </source>
</evidence>
<dbReference type="InterPro" id="IPR036890">
    <property type="entry name" value="HATPase_C_sf"/>
</dbReference>
<dbReference type="EC" id="2.7.13.3" evidence="2"/>
<dbReference type="Pfam" id="PF00158">
    <property type="entry name" value="Sigma54_activat"/>
    <property type="match status" value="1"/>
</dbReference>
<keyword evidence="7" id="KW-0804">Transcription</keyword>
<dbReference type="Pfam" id="PF25601">
    <property type="entry name" value="AAA_lid_14"/>
    <property type="match status" value="1"/>
</dbReference>
<dbReference type="InterPro" id="IPR011006">
    <property type="entry name" value="CheY-like_superfamily"/>
</dbReference>
<protein>
    <recommendedName>
        <fullName evidence="2">histidine kinase</fullName>
        <ecNumber evidence="2">2.7.13.3</ecNumber>
    </recommendedName>
</protein>
<evidence type="ECO:0000256" key="10">
    <source>
        <dbReference type="SAM" id="Phobius"/>
    </source>
</evidence>
<dbReference type="Gene3D" id="3.40.50.2300">
    <property type="match status" value="1"/>
</dbReference>
<keyword evidence="15" id="KW-1185">Reference proteome</keyword>
<evidence type="ECO:0000256" key="4">
    <source>
        <dbReference type="ARBA" id="ARBA00022840"/>
    </source>
</evidence>
<reference evidence="14 15" key="1">
    <citation type="submission" date="2019-07" db="EMBL/GenBank/DDBJ databases">
        <title>Genome sequencing of lignin-degrading bacterial isolates.</title>
        <authorList>
            <person name="Gladden J."/>
        </authorList>
    </citation>
    <scope>NUCLEOTIDE SEQUENCE [LARGE SCALE GENOMIC DNA]</scope>
    <source>
        <strain evidence="14 15">J19</strain>
    </source>
</reference>
<name>A0A562DKG2_9GAMM</name>
<sequence>MSAILVIDDNPAVATALEVLFSLHDIATVHAIGPEEGLALLEREPVDLVIQDMNFTADTTSGDEGRALFAAIRERHPDLPVILLTAWTHLESAVELVKAGAADYLAKPWQDAKLLATVNNLLELSEARRELDQRRRGERRRREDLARRYDLRGAVFADPASERVVALACQVARSDLPVLITGPNGSGKEKIAEIIQANSAVRDGPFLTVNCGALPADLIEAELFGAEAGAYTGANKAREGKFEAADGGTLFLDEIGNLPPAGQMKLLRVLETGRFARLGSNRERQVRVRVVSATNADLPAMIREGGFREDLYYRLNTIELSMPPLGERPGDVLPLAEHFGAGGKPLSPAAGAALQRHSWPGNVRELRNVIQRAQLLATAAPRPADRAGRPGPATRAGRAPGAGAGAGTRADRGRPAACRRGDRPGRRGTGHEPPGAVPAHGAPWTKEFLIRMVRRTLTLHLFLRLLPVLALAAALPWTAAYWIDHGWVLASVSVVVLLGLMWLSLYRALSPLRALFRALSGSVNTYRDGEFNFGVHWSSRDEVGNLVRAHRELGEVLRRQRQDLVQRELLLDTMVQNTPVAMLLWADGGDGVARVVYANLAARKLLNDGRKLEGQRLESVLEGLPAELREAVARGGDSLFGVSPEGAEDDAGEEVYHLSRRRFTLNGRHHELLLLRLLTPELRRQEVQTWKKVIRVISHELNNSLAPIASLAHSGAELVRRGRHERLAEVFSTIEDRARHLEGFIRGYARFAKLPQPQLQAVDWEDFLARLQRQIGFELDGMAADLRARVDPAQMEQALLNLLKNAHEAGEEAGNTQVQVRLRRLPGWTRLEVLDRGPGMNEAVLQNALLPFYSTKRNGTGLGLALTREIVEAHGGRLSLQNRADGGLCVAVMLPEQ</sequence>
<dbReference type="SUPFAM" id="SSF52540">
    <property type="entry name" value="P-loop containing nucleoside triphosphate hydrolases"/>
    <property type="match status" value="1"/>
</dbReference>
<dbReference type="PANTHER" id="PTHR32071">
    <property type="entry name" value="TRANSCRIPTIONAL REGULATORY PROTEIN"/>
    <property type="match status" value="1"/>
</dbReference>
<evidence type="ECO:0000256" key="1">
    <source>
        <dbReference type="ARBA" id="ARBA00000085"/>
    </source>
</evidence>
<dbReference type="SUPFAM" id="SSF55874">
    <property type="entry name" value="ATPase domain of HSP90 chaperone/DNA topoisomerase II/histidine kinase"/>
    <property type="match status" value="1"/>
</dbReference>
<dbReference type="PROSITE" id="PS50109">
    <property type="entry name" value="HIS_KIN"/>
    <property type="match status" value="1"/>
</dbReference>
<organism evidence="14 15">
    <name type="scientific">Pseudoxanthomonas taiwanensis J19</name>
    <dbReference type="NCBI Taxonomy" id="935569"/>
    <lineage>
        <taxon>Bacteria</taxon>
        <taxon>Pseudomonadati</taxon>
        <taxon>Pseudomonadota</taxon>
        <taxon>Gammaproteobacteria</taxon>
        <taxon>Lysobacterales</taxon>
        <taxon>Lysobacteraceae</taxon>
        <taxon>Pseudoxanthomonas</taxon>
    </lineage>
</organism>
<dbReference type="GO" id="GO:0000155">
    <property type="term" value="F:phosphorelay sensor kinase activity"/>
    <property type="evidence" value="ECO:0007669"/>
    <property type="project" value="InterPro"/>
</dbReference>
<dbReference type="Proteomes" id="UP000321583">
    <property type="component" value="Unassembled WGS sequence"/>
</dbReference>
<keyword evidence="4" id="KW-0067">ATP-binding</keyword>
<evidence type="ECO:0000256" key="7">
    <source>
        <dbReference type="ARBA" id="ARBA00023163"/>
    </source>
</evidence>
<dbReference type="CDD" id="cd00156">
    <property type="entry name" value="REC"/>
    <property type="match status" value="1"/>
</dbReference>
<dbReference type="CDD" id="cd00075">
    <property type="entry name" value="HATPase"/>
    <property type="match status" value="1"/>
</dbReference>
<dbReference type="EMBL" id="VLJS01000058">
    <property type="protein sequence ID" value="TWH10179.1"/>
    <property type="molecule type" value="Genomic_DNA"/>
</dbReference>
<evidence type="ECO:0000313" key="15">
    <source>
        <dbReference type="Proteomes" id="UP000321583"/>
    </source>
</evidence>
<dbReference type="GO" id="GO:0006355">
    <property type="term" value="P:regulation of DNA-templated transcription"/>
    <property type="evidence" value="ECO:0007669"/>
    <property type="project" value="InterPro"/>
</dbReference>
<keyword evidence="10" id="KW-0812">Transmembrane</keyword>
<dbReference type="SUPFAM" id="SSF52172">
    <property type="entry name" value="CheY-like"/>
    <property type="match status" value="1"/>
</dbReference>
<evidence type="ECO:0000259" key="13">
    <source>
        <dbReference type="PROSITE" id="PS50110"/>
    </source>
</evidence>
<proteinExistence type="predicted"/>
<dbReference type="PROSITE" id="PS00676">
    <property type="entry name" value="SIGMA54_INTERACT_2"/>
    <property type="match status" value="1"/>
</dbReference>
<dbReference type="PANTHER" id="PTHR32071:SF86">
    <property type="entry name" value="TWO COMPONENT SIGNAL TRANSDUCTION SYSTEM SIGMA54-DEPENDENT RESPONSE REGULATOR FIS FAMILY"/>
    <property type="match status" value="1"/>
</dbReference>
<evidence type="ECO:0000259" key="11">
    <source>
        <dbReference type="PROSITE" id="PS50045"/>
    </source>
</evidence>
<keyword evidence="6 14" id="KW-0238">DNA-binding</keyword>
<dbReference type="InterPro" id="IPR003594">
    <property type="entry name" value="HATPase_dom"/>
</dbReference>
<feature type="compositionally biased region" description="Basic and acidic residues" evidence="9">
    <location>
        <begin position="409"/>
        <end position="425"/>
    </location>
</feature>
<dbReference type="InterPro" id="IPR025944">
    <property type="entry name" value="Sigma_54_int_dom_CS"/>
</dbReference>
<dbReference type="InterPro" id="IPR027417">
    <property type="entry name" value="P-loop_NTPase"/>
</dbReference>
<dbReference type="InterPro" id="IPR025943">
    <property type="entry name" value="Sigma_54_int_dom_ATP-bd_2"/>
</dbReference>
<feature type="domain" description="Histidine kinase" evidence="12">
    <location>
        <begin position="696"/>
        <end position="897"/>
    </location>
</feature>
<evidence type="ECO:0000256" key="5">
    <source>
        <dbReference type="ARBA" id="ARBA00023015"/>
    </source>
</evidence>
<evidence type="ECO:0000256" key="3">
    <source>
        <dbReference type="ARBA" id="ARBA00022741"/>
    </source>
</evidence>
<gene>
    <name evidence="14" type="ORF">L613_000300000680</name>
</gene>
<dbReference type="Pfam" id="PF02518">
    <property type="entry name" value="HATPase_c"/>
    <property type="match status" value="1"/>
</dbReference>
<feature type="domain" description="Sigma-54 factor interaction" evidence="11">
    <location>
        <begin position="154"/>
        <end position="375"/>
    </location>
</feature>
<dbReference type="PROSITE" id="PS50045">
    <property type="entry name" value="SIGMA54_INTERACT_4"/>
    <property type="match status" value="1"/>
</dbReference>